<evidence type="ECO:0000256" key="1">
    <source>
        <dbReference type="SAM" id="Phobius"/>
    </source>
</evidence>
<proteinExistence type="predicted"/>
<dbReference type="STRING" id="1578720.HAL011_03280"/>
<evidence type="ECO:0000313" key="4">
    <source>
        <dbReference type="Proteomes" id="UP000038622"/>
    </source>
</evidence>
<keyword evidence="1" id="KW-0472">Membrane</keyword>
<protein>
    <submittedName>
        <fullName evidence="2">Uncharacterized protein</fullName>
    </submittedName>
</protein>
<accession>A0A0K2X3X2</accession>
<dbReference type="EMBL" id="CDML01000010">
    <property type="protein sequence ID" value="CRF40566.1"/>
    <property type="molecule type" value="Genomic_DNA"/>
</dbReference>
<dbReference type="Proteomes" id="UP000045175">
    <property type="component" value="Unassembled WGS sequence"/>
</dbReference>
<feature type="transmembrane region" description="Helical" evidence="1">
    <location>
        <begin position="12"/>
        <end position="31"/>
    </location>
</feature>
<sequence length="39" mass="4419">MPDTRGNFCPAFLSGAFVIYGGFDLLYWFIIKAPWGFSL</sequence>
<evidence type="ECO:0000313" key="2">
    <source>
        <dbReference type="EMBL" id="CRF40566.1"/>
    </source>
</evidence>
<keyword evidence="1" id="KW-0812">Transmembrane</keyword>
<keyword evidence="1" id="KW-1133">Transmembrane helix</keyword>
<evidence type="ECO:0000313" key="3">
    <source>
        <dbReference type="EMBL" id="CRF42698.1"/>
    </source>
</evidence>
<name>A0A0K2X3X2_9HELI</name>
<evidence type="ECO:0000313" key="5">
    <source>
        <dbReference type="Proteomes" id="UP000045175"/>
    </source>
</evidence>
<keyword evidence="4" id="KW-1185">Reference proteome</keyword>
<dbReference type="EMBL" id="CDMH01000039">
    <property type="protein sequence ID" value="CRF42698.1"/>
    <property type="molecule type" value="Genomic_DNA"/>
</dbReference>
<dbReference type="Proteomes" id="UP000038622">
    <property type="component" value="Unassembled WGS sequence"/>
</dbReference>
<reference evidence="4" key="3">
    <citation type="submission" date="2014-12" db="EMBL/GenBank/DDBJ databases">
        <authorList>
            <person name="Smet A."/>
        </authorList>
    </citation>
    <scope>NUCLEOTIDE SEQUENCE [LARGE SCALE GENOMIC DNA]</scope>
</reference>
<reference evidence="5" key="2">
    <citation type="submission" date="2014-12" db="EMBL/GenBank/DDBJ databases">
        <authorList>
            <person name="Jaenicke S."/>
        </authorList>
    </citation>
    <scope>NUCLEOTIDE SEQUENCE [LARGE SCALE GENOMIC DNA]</scope>
</reference>
<dbReference type="AlphaFoldDB" id="A0A0K2X3X2"/>
<reference evidence="2" key="1">
    <citation type="submission" date="2014-12" db="EMBL/GenBank/DDBJ databases">
        <title>Whole genome sequences of four Staphylococcus schleiferi canine isolates.</title>
        <authorList>
            <person name="Misic A.M."/>
            <person name="Cain C."/>
            <person name="Morris D.O."/>
            <person name="Rankin S."/>
            <person name="Beiting D."/>
        </authorList>
    </citation>
    <scope>NUCLEOTIDE SEQUENCE</scope>
    <source>
        <strain evidence="2">ASB11</strain>
        <strain evidence="3">ASB13</strain>
    </source>
</reference>
<organism evidence="2 4">
    <name type="scientific">Helicobacter ailurogastricus</name>
    <dbReference type="NCBI Taxonomy" id="1578720"/>
    <lineage>
        <taxon>Bacteria</taxon>
        <taxon>Pseudomonadati</taxon>
        <taxon>Campylobacterota</taxon>
        <taxon>Epsilonproteobacteria</taxon>
        <taxon>Campylobacterales</taxon>
        <taxon>Helicobacteraceae</taxon>
        <taxon>Helicobacter</taxon>
    </lineage>
</organism>
<gene>
    <name evidence="2" type="ORF">HAL011_03280</name>
    <name evidence="3" type="ORF">HAL013_08950</name>
</gene>